<feature type="transmembrane region" description="Helical" evidence="2">
    <location>
        <begin position="34"/>
        <end position="54"/>
    </location>
</feature>
<sequence>MQTYYHSSGEVPSATYQSFEQTPVVARQAWPTRVLVCAAMVFVCVVAFLTYAVAEKTSVQTFVAPALQAARAPTAIPRYASRRGREQAPPPSNPFGFEGFGAAPPPPPPPPSRSRPSFDASGVTGVAGVGAKVVSELALYLAFNTAYFVSNTYQFLTEEQQKKLAKETVDKQLPELLELLGGASAATSKTLKTVADTEEFKDLQSSASDATKELTKGIKVEGKSKETLDKIKDIVADEKGEVLSEERKANVLDILKKGGVKATELSLYVFYNTFSILRNLDRVLPSETQTDGIEGKIEELETKAGELVASVKELPSKTGDVKEKLADFKDSIPTAQDLAELDPAEVSLSIRESLANAKTKIDDLVSWISASVAEDSEVRGTLQDLQIKLKPVTDKLGELAAKLPLPKKEDGSIDVSELLAQSGIVTVKGLKALVEATKKSAGSVNEKTAAAAAASSPAP</sequence>
<evidence type="ECO:0000256" key="1">
    <source>
        <dbReference type="SAM" id="MobiDB-lite"/>
    </source>
</evidence>
<proteinExistence type="predicted"/>
<reference evidence="3" key="1">
    <citation type="submission" date="2021-01" db="EMBL/GenBank/DDBJ databases">
        <authorList>
            <person name="Corre E."/>
            <person name="Pelletier E."/>
            <person name="Niang G."/>
            <person name="Scheremetjew M."/>
            <person name="Finn R."/>
            <person name="Kale V."/>
            <person name="Holt S."/>
            <person name="Cochrane G."/>
            <person name="Meng A."/>
            <person name="Brown T."/>
            <person name="Cohen L."/>
        </authorList>
    </citation>
    <scope>NUCLEOTIDE SEQUENCE</scope>
    <source>
        <strain evidence="3">CCMP1594</strain>
    </source>
</reference>
<dbReference type="EMBL" id="HBJA01057981">
    <property type="protein sequence ID" value="CAE0809392.1"/>
    <property type="molecule type" value="Transcribed_RNA"/>
</dbReference>
<protein>
    <submittedName>
        <fullName evidence="3">Uncharacterized protein</fullName>
    </submittedName>
</protein>
<name>A0A7S4FS18_9EUGL</name>
<feature type="region of interest" description="Disordered" evidence="1">
    <location>
        <begin position="80"/>
        <end position="119"/>
    </location>
</feature>
<keyword evidence="2" id="KW-1133">Transmembrane helix</keyword>
<accession>A0A7S4FS18</accession>
<feature type="compositionally biased region" description="Low complexity" evidence="1">
    <location>
        <begin position="449"/>
        <end position="459"/>
    </location>
</feature>
<feature type="region of interest" description="Disordered" evidence="1">
    <location>
        <begin position="439"/>
        <end position="459"/>
    </location>
</feature>
<evidence type="ECO:0000313" key="3">
    <source>
        <dbReference type="EMBL" id="CAE0809392.1"/>
    </source>
</evidence>
<keyword evidence="2" id="KW-0472">Membrane</keyword>
<feature type="compositionally biased region" description="Pro residues" evidence="1">
    <location>
        <begin position="103"/>
        <end position="113"/>
    </location>
</feature>
<gene>
    <name evidence="3" type="ORF">EGYM00163_LOCUS20524</name>
</gene>
<organism evidence="3">
    <name type="scientific">Eutreptiella gymnastica</name>
    <dbReference type="NCBI Taxonomy" id="73025"/>
    <lineage>
        <taxon>Eukaryota</taxon>
        <taxon>Discoba</taxon>
        <taxon>Euglenozoa</taxon>
        <taxon>Euglenida</taxon>
        <taxon>Spirocuta</taxon>
        <taxon>Euglenophyceae</taxon>
        <taxon>Eutreptiales</taxon>
        <taxon>Eutreptiaceae</taxon>
        <taxon>Eutreptiella</taxon>
    </lineage>
</organism>
<keyword evidence="2" id="KW-0812">Transmembrane</keyword>
<evidence type="ECO:0000256" key="2">
    <source>
        <dbReference type="SAM" id="Phobius"/>
    </source>
</evidence>
<dbReference type="AlphaFoldDB" id="A0A7S4FS18"/>